<dbReference type="OrthoDB" id="9801219at2"/>
<evidence type="ECO:0000313" key="9">
    <source>
        <dbReference type="Proteomes" id="UP000240357"/>
    </source>
</evidence>
<evidence type="ECO:0000259" key="7">
    <source>
        <dbReference type="Pfam" id="PF00294"/>
    </source>
</evidence>
<comment type="caution">
    <text evidence="8">The sequence shown here is derived from an EMBL/GenBank/DDBJ whole genome shotgun (WGS) entry which is preliminary data.</text>
</comment>
<protein>
    <submittedName>
        <fullName evidence="8">Phosphofructokinase</fullName>
    </submittedName>
</protein>
<dbReference type="EMBL" id="PYFT01000001">
    <property type="protein sequence ID" value="PSR55480.1"/>
    <property type="molecule type" value="Genomic_DNA"/>
</dbReference>
<evidence type="ECO:0000256" key="2">
    <source>
        <dbReference type="ARBA" id="ARBA00022679"/>
    </source>
</evidence>
<evidence type="ECO:0000256" key="6">
    <source>
        <dbReference type="PIRNR" id="PIRNR000535"/>
    </source>
</evidence>
<dbReference type="Gene3D" id="3.40.1190.20">
    <property type="match status" value="1"/>
</dbReference>
<keyword evidence="9" id="KW-1185">Reference proteome</keyword>
<dbReference type="GO" id="GO:0005829">
    <property type="term" value="C:cytosol"/>
    <property type="evidence" value="ECO:0007669"/>
    <property type="project" value="TreeGrafter"/>
</dbReference>
<dbReference type="PROSITE" id="PS00583">
    <property type="entry name" value="PFKB_KINASES_1"/>
    <property type="match status" value="1"/>
</dbReference>
<dbReference type="Pfam" id="PF00294">
    <property type="entry name" value="PfkB"/>
    <property type="match status" value="1"/>
</dbReference>
<dbReference type="SUPFAM" id="SSF53613">
    <property type="entry name" value="Ribokinase-like"/>
    <property type="match status" value="1"/>
</dbReference>
<evidence type="ECO:0000256" key="3">
    <source>
        <dbReference type="ARBA" id="ARBA00022741"/>
    </source>
</evidence>
<dbReference type="NCBIfam" id="TIGR03168">
    <property type="entry name" value="1-PFK"/>
    <property type="match status" value="1"/>
</dbReference>
<dbReference type="InterPro" id="IPR002173">
    <property type="entry name" value="Carboh/pur_kinase_PfkB_CS"/>
</dbReference>
<evidence type="ECO:0000313" key="8">
    <source>
        <dbReference type="EMBL" id="PSR55480.1"/>
    </source>
</evidence>
<dbReference type="InterPro" id="IPR011611">
    <property type="entry name" value="PfkB_dom"/>
</dbReference>
<dbReference type="CDD" id="cd01164">
    <property type="entry name" value="FruK_PfkB_like"/>
    <property type="match status" value="1"/>
</dbReference>
<dbReference type="PANTHER" id="PTHR46566:SF2">
    <property type="entry name" value="ATP-DEPENDENT 6-PHOSPHOFRUCTOKINASE ISOZYME 2"/>
    <property type="match status" value="1"/>
</dbReference>
<evidence type="ECO:0000256" key="1">
    <source>
        <dbReference type="ARBA" id="ARBA00010688"/>
    </source>
</evidence>
<keyword evidence="3" id="KW-0547">Nucleotide-binding</keyword>
<accession>A0A2T2YJ08</accession>
<dbReference type="Proteomes" id="UP000240357">
    <property type="component" value="Unassembled WGS sequence"/>
</dbReference>
<dbReference type="PIRSF" id="PIRSF000535">
    <property type="entry name" value="1PFK/6PFK/LacC"/>
    <property type="match status" value="1"/>
</dbReference>
<reference evidence="8 9" key="1">
    <citation type="submission" date="2018-03" db="EMBL/GenBank/DDBJ databases">
        <title>Adhaeribacter sp. HMF7605 Genome sequencing and assembly.</title>
        <authorList>
            <person name="Kang H."/>
            <person name="Kang J."/>
            <person name="Cha I."/>
            <person name="Kim H."/>
            <person name="Joh K."/>
        </authorList>
    </citation>
    <scope>NUCLEOTIDE SEQUENCE [LARGE SCALE GENOMIC DNA]</scope>
    <source>
        <strain evidence="8 9">HMF7605</strain>
    </source>
</reference>
<dbReference type="RefSeq" id="WP_106931659.1">
    <property type="nucleotide sequence ID" value="NZ_PYFT01000001.1"/>
</dbReference>
<dbReference type="InterPro" id="IPR017583">
    <property type="entry name" value="Tagatose/fructose_Pkinase"/>
</dbReference>
<proteinExistence type="inferred from homology"/>
<dbReference type="PANTHER" id="PTHR46566">
    <property type="entry name" value="1-PHOSPHOFRUCTOKINASE-RELATED"/>
    <property type="match status" value="1"/>
</dbReference>
<dbReference type="PROSITE" id="PS00584">
    <property type="entry name" value="PFKB_KINASES_2"/>
    <property type="match status" value="1"/>
</dbReference>
<organism evidence="8 9">
    <name type="scientific">Adhaeribacter arboris</name>
    <dbReference type="NCBI Taxonomy" id="2072846"/>
    <lineage>
        <taxon>Bacteria</taxon>
        <taxon>Pseudomonadati</taxon>
        <taxon>Bacteroidota</taxon>
        <taxon>Cytophagia</taxon>
        <taxon>Cytophagales</taxon>
        <taxon>Hymenobacteraceae</taxon>
        <taxon>Adhaeribacter</taxon>
    </lineage>
</organism>
<dbReference type="GO" id="GO:0005524">
    <property type="term" value="F:ATP binding"/>
    <property type="evidence" value="ECO:0007669"/>
    <property type="project" value="UniProtKB-KW"/>
</dbReference>
<keyword evidence="2 6" id="KW-0808">Transferase</keyword>
<gene>
    <name evidence="8" type="ORF">AHMF7605_19195</name>
</gene>
<keyword evidence="5" id="KW-0067">ATP-binding</keyword>
<evidence type="ECO:0000256" key="4">
    <source>
        <dbReference type="ARBA" id="ARBA00022777"/>
    </source>
</evidence>
<dbReference type="AlphaFoldDB" id="A0A2T2YJ08"/>
<feature type="domain" description="Carbohydrate kinase PfkB" evidence="7">
    <location>
        <begin position="18"/>
        <end position="294"/>
    </location>
</feature>
<evidence type="ECO:0000256" key="5">
    <source>
        <dbReference type="ARBA" id="ARBA00022840"/>
    </source>
</evidence>
<dbReference type="FunFam" id="3.40.1190.20:FF:000001">
    <property type="entry name" value="Phosphofructokinase"/>
    <property type="match status" value="1"/>
</dbReference>
<dbReference type="InterPro" id="IPR029056">
    <property type="entry name" value="Ribokinase-like"/>
</dbReference>
<comment type="similarity">
    <text evidence="1">Belongs to the carbohydrate kinase PfkB family.</text>
</comment>
<keyword evidence="4 8" id="KW-0418">Kinase</keyword>
<sequence length="316" mass="34121">MKIVTLTINPALDKSTQVEKLEPEHKLRCNAPVFEPGGGGINVSRGIRNLGGDSLAYYLSGGATGQVLQQLLDDEGITHMPIPSVKWTRENFSVIETSTDKQYRFGMPGSIIPEYEWQYSLIKLEKTFPKPEYIVASGSLPRGVPNDFYARVATIAKKIGAKLILDTSGEALKQAAGIGVYLLKPNLSELAMLAGKTDIQDSEIEQFGKQLLANGMCEVMVVSMGSQGAMLITKDQVEQIPAPTVKARSTVGAGDSMVAGLVYKMSLGWSLSDSVKYGVAAGAAAVMSPGSELCKRDDVEELFKWIKAQQLVETNE</sequence>
<name>A0A2T2YJ08_9BACT</name>
<dbReference type="GO" id="GO:0003872">
    <property type="term" value="F:6-phosphofructokinase activity"/>
    <property type="evidence" value="ECO:0007669"/>
    <property type="project" value="TreeGrafter"/>
</dbReference>